<keyword evidence="5" id="KW-0119">Carbohydrate metabolism</keyword>
<reference evidence="7" key="1">
    <citation type="submission" date="2022-11" db="EMBL/GenBank/DDBJ databases">
        <authorList>
            <person name="Hyden B.L."/>
            <person name="Feng K."/>
            <person name="Yates T."/>
            <person name="Jawdy S."/>
            <person name="Smart L.B."/>
            <person name="Muchero W."/>
        </authorList>
    </citation>
    <scope>NUCLEOTIDE SEQUENCE</scope>
    <source>
        <tissue evidence="7">Shoot tip</tissue>
    </source>
</reference>
<keyword evidence="8" id="KW-1185">Reference proteome</keyword>
<evidence type="ECO:0000256" key="5">
    <source>
        <dbReference type="ARBA" id="ARBA00023277"/>
    </source>
</evidence>
<accession>A0A9Q0WX10</accession>
<evidence type="ECO:0000313" key="8">
    <source>
        <dbReference type="Proteomes" id="UP001151752"/>
    </source>
</evidence>
<proteinExistence type="inferred from homology"/>
<reference evidence="7" key="2">
    <citation type="journal article" date="2023" name="Int. J. Mol. Sci.">
        <title>De Novo Assembly and Annotation of 11 Diverse Shrub Willow (Salix) Genomes Reveals Novel Gene Organization in Sex-Linked Regions.</title>
        <authorList>
            <person name="Hyden B."/>
            <person name="Feng K."/>
            <person name="Yates T.B."/>
            <person name="Jawdy S."/>
            <person name="Cereghino C."/>
            <person name="Smart L.B."/>
            <person name="Muchero W."/>
        </authorList>
    </citation>
    <scope>NUCLEOTIDE SEQUENCE</scope>
    <source>
        <tissue evidence="7">Shoot tip</tissue>
    </source>
</reference>
<protein>
    <recommendedName>
        <fullName evidence="6">O-fucosyltransferase family protein</fullName>
    </recommendedName>
</protein>
<sequence length="400" mass="44293">MGVDLRQVVAGVLTLTMFVMLGNMIKRDHFDSVEGKFPGARDVEFDSEKVSEQGLVNFSKKNTNGPWMEGGLEPKPCWKESNFDEVESKGFVTFSLTNGPEYHVSQIADAVVVARYIGATLVLPDIRGSKPGDERKFEEIYDVEKFVKSLVGVVKVVKGLPKDVSIRDVAVVKVPNRVSEDHIAEQIEPVFRTNSIIRLATFFPSVNMRKTTKTSASDSVACLAMFGTLELQPEVNEVVDSMIERLRTLSRKSDGRFIAVDLRVEILDKKGCRGSSATGTKSCFSAQEIAIFSEEDWIWQGYHNLPHSESILPADKKAKFLESEDSEFEKVIDFYMCSQSDVFVPAISGLFYANVAGKRIASGKTQILVPADISGTSASVTSHFSPYISKKNHMAHSCFC</sequence>
<dbReference type="PANTHER" id="PTHR31288">
    <property type="entry name" value="O-FUCOSYLTRANSFERASE FAMILY PROTEIN"/>
    <property type="match status" value="1"/>
</dbReference>
<dbReference type="Proteomes" id="UP001151752">
    <property type="component" value="Chromosome 10"/>
</dbReference>
<keyword evidence="2" id="KW-0328">Glycosyltransferase</keyword>
<keyword evidence="3" id="KW-0808">Transferase</keyword>
<evidence type="ECO:0000256" key="2">
    <source>
        <dbReference type="ARBA" id="ARBA00022676"/>
    </source>
</evidence>
<comment type="caution">
    <text evidence="7">The sequence shown here is derived from an EMBL/GenBank/DDBJ whole genome shotgun (WGS) entry which is preliminary data.</text>
</comment>
<dbReference type="InterPro" id="IPR024709">
    <property type="entry name" value="FucosylTrfase_pln"/>
</dbReference>
<keyword evidence="4" id="KW-0294">Fucose metabolism</keyword>
<comment type="similarity">
    <text evidence="1">Belongs to the glycosyltransferase GT106 family.</text>
</comment>
<dbReference type="Pfam" id="PF10250">
    <property type="entry name" value="O-FucT"/>
    <property type="match status" value="1"/>
</dbReference>
<name>A0A9Q0WX10_9ROSI</name>
<dbReference type="InterPro" id="IPR019378">
    <property type="entry name" value="GDP-Fuc_O-FucTrfase"/>
</dbReference>
<gene>
    <name evidence="7" type="ORF">OIU74_019290</name>
</gene>
<dbReference type="GO" id="GO:0016757">
    <property type="term" value="F:glycosyltransferase activity"/>
    <property type="evidence" value="ECO:0007669"/>
    <property type="project" value="UniProtKB-KW"/>
</dbReference>
<evidence type="ECO:0000256" key="6">
    <source>
        <dbReference type="ARBA" id="ARBA00030350"/>
    </source>
</evidence>
<organism evidence="7 8">
    <name type="scientific">Salix koriyanagi</name>
    <dbReference type="NCBI Taxonomy" id="2511006"/>
    <lineage>
        <taxon>Eukaryota</taxon>
        <taxon>Viridiplantae</taxon>
        <taxon>Streptophyta</taxon>
        <taxon>Embryophyta</taxon>
        <taxon>Tracheophyta</taxon>
        <taxon>Spermatophyta</taxon>
        <taxon>Magnoliopsida</taxon>
        <taxon>eudicotyledons</taxon>
        <taxon>Gunneridae</taxon>
        <taxon>Pentapetalae</taxon>
        <taxon>rosids</taxon>
        <taxon>fabids</taxon>
        <taxon>Malpighiales</taxon>
        <taxon>Salicaceae</taxon>
        <taxon>Saliceae</taxon>
        <taxon>Salix</taxon>
    </lineage>
</organism>
<evidence type="ECO:0000256" key="4">
    <source>
        <dbReference type="ARBA" id="ARBA00023253"/>
    </source>
</evidence>
<dbReference type="AlphaFoldDB" id="A0A9Q0WX10"/>
<dbReference type="PANTHER" id="PTHR31288:SF5">
    <property type="entry name" value="PROTEIN MANNAN SYNTHESIS-RELATED 1"/>
    <property type="match status" value="1"/>
</dbReference>
<evidence type="ECO:0000313" key="7">
    <source>
        <dbReference type="EMBL" id="KAJ6773260.1"/>
    </source>
</evidence>
<dbReference type="EMBL" id="JAPFFM010000002">
    <property type="protein sequence ID" value="KAJ6773260.1"/>
    <property type="molecule type" value="Genomic_DNA"/>
</dbReference>
<evidence type="ECO:0000256" key="3">
    <source>
        <dbReference type="ARBA" id="ARBA00022679"/>
    </source>
</evidence>
<evidence type="ECO:0000256" key="1">
    <source>
        <dbReference type="ARBA" id="ARBA00007737"/>
    </source>
</evidence>
<dbReference type="GO" id="GO:0006004">
    <property type="term" value="P:fucose metabolic process"/>
    <property type="evidence" value="ECO:0007669"/>
    <property type="project" value="UniProtKB-KW"/>
</dbReference>